<name>A0AAI8YTF9_9PEZI</name>
<sequence length="191" mass="21300">MSVEITITLSSEDVQAIHESINQSNDTLPDGVNQAVIAAVREQTKSFKRRKLGIDKSSDNGLINSQALQERNVGREGRLPRSGLNDAPDSPSKRTKGNRTSQLFTRSQANVDDLTIYVKTLTQKTHQLHGLKPTSTIRLLKDKLGEDSGFDPDDIRFNFAGKPLEDGRTLADVSRAYFRNKYQKSEKADIQ</sequence>
<evidence type="ECO:0000313" key="4">
    <source>
        <dbReference type="Proteomes" id="UP001296104"/>
    </source>
</evidence>
<dbReference type="PANTHER" id="PTHR10666">
    <property type="entry name" value="UBIQUITIN"/>
    <property type="match status" value="1"/>
</dbReference>
<feature type="domain" description="Ubiquitin-like" evidence="2">
    <location>
        <begin position="114"/>
        <end position="172"/>
    </location>
</feature>
<protein>
    <submittedName>
        <fullName evidence="3">Ubiquitin</fullName>
    </submittedName>
</protein>
<dbReference type="InterPro" id="IPR000626">
    <property type="entry name" value="Ubiquitin-like_dom"/>
</dbReference>
<keyword evidence="4" id="KW-1185">Reference proteome</keyword>
<dbReference type="SUPFAM" id="SSF54236">
    <property type="entry name" value="Ubiquitin-like"/>
    <property type="match status" value="1"/>
</dbReference>
<feature type="compositionally biased region" description="Polar residues" evidence="1">
    <location>
        <begin position="59"/>
        <end position="69"/>
    </location>
</feature>
<accession>A0AAI8YTF9</accession>
<dbReference type="EMBL" id="CAVMBE010000006">
    <property type="protein sequence ID" value="CAK3851164.1"/>
    <property type="molecule type" value="Genomic_DNA"/>
</dbReference>
<gene>
    <name evidence="3" type="ORF">LECACI_7A001661</name>
</gene>
<evidence type="ECO:0000313" key="3">
    <source>
        <dbReference type="EMBL" id="CAK3851164.1"/>
    </source>
</evidence>
<proteinExistence type="predicted"/>
<evidence type="ECO:0000256" key="1">
    <source>
        <dbReference type="SAM" id="MobiDB-lite"/>
    </source>
</evidence>
<dbReference type="PROSITE" id="PS50053">
    <property type="entry name" value="UBIQUITIN_2"/>
    <property type="match status" value="1"/>
</dbReference>
<dbReference type="InterPro" id="IPR029071">
    <property type="entry name" value="Ubiquitin-like_domsf"/>
</dbReference>
<feature type="region of interest" description="Disordered" evidence="1">
    <location>
        <begin position="52"/>
        <end position="103"/>
    </location>
</feature>
<evidence type="ECO:0000259" key="2">
    <source>
        <dbReference type="PROSITE" id="PS50053"/>
    </source>
</evidence>
<dbReference type="Pfam" id="PF00240">
    <property type="entry name" value="ubiquitin"/>
    <property type="match status" value="1"/>
</dbReference>
<dbReference type="Proteomes" id="UP001296104">
    <property type="component" value="Unassembled WGS sequence"/>
</dbReference>
<reference evidence="3" key="1">
    <citation type="submission" date="2023-11" db="EMBL/GenBank/DDBJ databases">
        <authorList>
            <person name="Alioto T."/>
            <person name="Alioto T."/>
            <person name="Gomez Garrido J."/>
        </authorList>
    </citation>
    <scope>NUCLEOTIDE SEQUENCE</scope>
</reference>
<dbReference type="InterPro" id="IPR050158">
    <property type="entry name" value="Ubiquitin_ubiquitin-like"/>
</dbReference>
<dbReference type="Gene3D" id="3.10.20.90">
    <property type="entry name" value="Phosphatidylinositol 3-kinase Catalytic Subunit, Chain A, domain 1"/>
    <property type="match status" value="1"/>
</dbReference>
<comment type="caution">
    <text evidence="3">The sequence shown here is derived from an EMBL/GenBank/DDBJ whole genome shotgun (WGS) entry which is preliminary data.</text>
</comment>
<dbReference type="AlphaFoldDB" id="A0AAI8YTF9"/>
<organism evidence="3 4">
    <name type="scientific">Lecanosticta acicola</name>
    <dbReference type="NCBI Taxonomy" id="111012"/>
    <lineage>
        <taxon>Eukaryota</taxon>
        <taxon>Fungi</taxon>
        <taxon>Dikarya</taxon>
        <taxon>Ascomycota</taxon>
        <taxon>Pezizomycotina</taxon>
        <taxon>Dothideomycetes</taxon>
        <taxon>Dothideomycetidae</taxon>
        <taxon>Mycosphaerellales</taxon>
        <taxon>Mycosphaerellaceae</taxon>
        <taxon>Lecanosticta</taxon>
    </lineage>
</organism>